<accession>A0A3A4A5U4</accession>
<reference evidence="8 9" key="1">
    <citation type="submission" date="2018-09" db="EMBL/GenBank/DDBJ databases">
        <title>YIM 75507 draft genome.</title>
        <authorList>
            <person name="Tang S."/>
            <person name="Feng Y."/>
        </authorList>
    </citation>
    <scope>NUCLEOTIDE SEQUENCE [LARGE SCALE GENOMIC DNA]</scope>
    <source>
        <strain evidence="8 9">YIM 75507</strain>
    </source>
</reference>
<dbReference type="Pfam" id="PF13977">
    <property type="entry name" value="TetR_C_6"/>
    <property type="match status" value="1"/>
</dbReference>
<dbReference type="SUPFAM" id="SSF46689">
    <property type="entry name" value="Homeodomain-like"/>
    <property type="match status" value="1"/>
</dbReference>
<gene>
    <name evidence="8" type="ORF">D5H75_30840</name>
</gene>
<dbReference type="AlphaFoldDB" id="A0A3A4A5U4"/>
<evidence type="ECO:0000259" key="7">
    <source>
        <dbReference type="PROSITE" id="PS50977"/>
    </source>
</evidence>
<dbReference type="InterPro" id="IPR009057">
    <property type="entry name" value="Homeodomain-like_sf"/>
</dbReference>
<feature type="region of interest" description="Disordered" evidence="6">
    <location>
        <begin position="21"/>
        <end position="65"/>
    </location>
</feature>
<evidence type="ECO:0000313" key="8">
    <source>
        <dbReference type="EMBL" id="RJL24266.1"/>
    </source>
</evidence>
<comment type="caution">
    <text evidence="8">The sequence shown here is derived from an EMBL/GenBank/DDBJ whole genome shotgun (WGS) entry which is preliminary data.</text>
</comment>
<sequence length="260" mass="27935">MVAQFAAYADRLARSITVDGSGLDAPAAPGEEPPAAAPAGAARPQGRAAGGRGVPADERAADERSRGRREEILLAALDVFAERGFRGASLAAVAERAGLSQQGLLHYFPSKERLLIGMLDLRERIDALRLLADGTAPPRLEQITQLAEYNAGRPGVVQAFTVLSAESVTEDHPAREYFVERYARMRERVEESLRAELGDRLPGGLSPRDAAALLLAVQDGAQLQWLLDPDEVDLPGLVAAFARLLREDDARSRAPRNPCA</sequence>
<evidence type="ECO:0000256" key="2">
    <source>
        <dbReference type="ARBA" id="ARBA00023015"/>
    </source>
</evidence>
<keyword evidence="2" id="KW-0805">Transcription regulation</keyword>
<dbReference type="GO" id="GO:0003677">
    <property type="term" value="F:DNA binding"/>
    <property type="evidence" value="ECO:0007669"/>
    <property type="project" value="UniProtKB-UniRule"/>
</dbReference>
<feature type="DNA-binding region" description="H-T-H motif" evidence="5">
    <location>
        <begin position="89"/>
        <end position="108"/>
    </location>
</feature>
<evidence type="ECO:0000256" key="5">
    <source>
        <dbReference type="PROSITE-ProRule" id="PRU00335"/>
    </source>
</evidence>
<keyword evidence="1" id="KW-0678">Repressor</keyword>
<name>A0A3A4A5U4_9ACTN</name>
<protein>
    <submittedName>
        <fullName evidence="8">TetR/AcrR family transcriptional regulator</fullName>
    </submittedName>
</protein>
<dbReference type="InterPro" id="IPR001647">
    <property type="entry name" value="HTH_TetR"/>
</dbReference>
<dbReference type="Proteomes" id="UP000265768">
    <property type="component" value="Unassembled WGS sequence"/>
</dbReference>
<keyword evidence="9" id="KW-1185">Reference proteome</keyword>
<dbReference type="InterPro" id="IPR036271">
    <property type="entry name" value="Tet_transcr_reg_TetR-rel_C_sf"/>
</dbReference>
<evidence type="ECO:0000313" key="9">
    <source>
        <dbReference type="Proteomes" id="UP000265768"/>
    </source>
</evidence>
<organism evidence="8 9">
    <name type="scientific">Bailinhaonella thermotolerans</name>
    <dbReference type="NCBI Taxonomy" id="1070861"/>
    <lineage>
        <taxon>Bacteria</taxon>
        <taxon>Bacillati</taxon>
        <taxon>Actinomycetota</taxon>
        <taxon>Actinomycetes</taxon>
        <taxon>Streptosporangiales</taxon>
        <taxon>Streptosporangiaceae</taxon>
        <taxon>Bailinhaonella</taxon>
    </lineage>
</organism>
<dbReference type="PROSITE" id="PS50977">
    <property type="entry name" value="HTH_TETR_2"/>
    <property type="match status" value="1"/>
</dbReference>
<dbReference type="PANTHER" id="PTHR47506">
    <property type="entry name" value="TRANSCRIPTIONAL REGULATORY PROTEIN"/>
    <property type="match status" value="1"/>
</dbReference>
<dbReference type="PANTHER" id="PTHR47506:SF6">
    <property type="entry name" value="HTH-TYPE TRANSCRIPTIONAL REPRESSOR NEMR"/>
    <property type="match status" value="1"/>
</dbReference>
<keyword evidence="4" id="KW-0804">Transcription</keyword>
<evidence type="ECO:0000256" key="1">
    <source>
        <dbReference type="ARBA" id="ARBA00022491"/>
    </source>
</evidence>
<feature type="compositionally biased region" description="Low complexity" evidence="6">
    <location>
        <begin position="37"/>
        <end position="47"/>
    </location>
</feature>
<evidence type="ECO:0000256" key="6">
    <source>
        <dbReference type="SAM" id="MobiDB-lite"/>
    </source>
</evidence>
<proteinExistence type="predicted"/>
<dbReference type="Gene3D" id="1.10.357.10">
    <property type="entry name" value="Tetracycline Repressor, domain 2"/>
    <property type="match status" value="1"/>
</dbReference>
<evidence type="ECO:0000256" key="3">
    <source>
        <dbReference type="ARBA" id="ARBA00023125"/>
    </source>
</evidence>
<feature type="domain" description="HTH tetR-type" evidence="7">
    <location>
        <begin position="66"/>
        <end position="126"/>
    </location>
</feature>
<dbReference type="SUPFAM" id="SSF48498">
    <property type="entry name" value="Tetracyclin repressor-like, C-terminal domain"/>
    <property type="match status" value="1"/>
</dbReference>
<dbReference type="PRINTS" id="PR00455">
    <property type="entry name" value="HTHTETR"/>
</dbReference>
<dbReference type="EMBL" id="QZEY01000016">
    <property type="protein sequence ID" value="RJL24266.1"/>
    <property type="molecule type" value="Genomic_DNA"/>
</dbReference>
<feature type="compositionally biased region" description="Basic and acidic residues" evidence="6">
    <location>
        <begin position="55"/>
        <end position="65"/>
    </location>
</feature>
<keyword evidence="3 5" id="KW-0238">DNA-binding</keyword>
<evidence type="ECO:0000256" key="4">
    <source>
        <dbReference type="ARBA" id="ARBA00023163"/>
    </source>
</evidence>
<dbReference type="InterPro" id="IPR039538">
    <property type="entry name" value="BetI_C"/>
</dbReference>
<dbReference type="Pfam" id="PF00440">
    <property type="entry name" value="TetR_N"/>
    <property type="match status" value="1"/>
</dbReference>
<dbReference type="OrthoDB" id="7505659at2"/>